<reference evidence="4 5" key="1">
    <citation type="submission" date="2022-09" db="EMBL/GenBank/DDBJ databases">
        <title>Chryseobacterium oleae sp.nov., isolated from the inter-root soil of Pyrola calliantha H. Andr. in Tibet.</title>
        <authorList>
            <person name="Li Z."/>
        </authorList>
    </citation>
    <scope>NUCLEOTIDE SEQUENCE [LARGE SCALE GENOMIC DNA]</scope>
    <source>
        <strain evidence="5">pc1-10</strain>
    </source>
</reference>
<feature type="region of interest" description="Disordered" evidence="1">
    <location>
        <begin position="115"/>
        <end position="148"/>
    </location>
</feature>
<accession>A0ABT2IT20</accession>
<dbReference type="InterPro" id="IPR055407">
    <property type="entry name" value="TraM_C"/>
</dbReference>
<evidence type="ECO:0000313" key="5">
    <source>
        <dbReference type="Proteomes" id="UP001525566"/>
    </source>
</evidence>
<keyword evidence="2" id="KW-0812">Transmembrane</keyword>
<dbReference type="RefSeq" id="WP_259838059.1">
    <property type="nucleotide sequence ID" value="NZ_JAOAMU010000002.1"/>
</dbReference>
<feature type="region of interest" description="Disordered" evidence="1">
    <location>
        <begin position="215"/>
        <end position="237"/>
    </location>
</feature>
<keyword evidence="5" id="KW-1185">Reference proteome</keyword>
<keyword evidence="2" id="KW-1133">Transmembrane helix</keyword>
<feature type="domain" description="Conjugative transposon TraM C-terminal" evidence="3">
    <location>
        <begin position="294"/>
        <end position="443"/>
    </location>
</feature>
<gene>
    <name evidence="4" type="primary">traM</name>
    <name evidence="4" type="ORF">N0B48_07885</name>
</gene>
<dbReference type="Proteomes" id="UP001525566">
    <property type="component" value="Unassembled WGS sequence"/>
</dbReference>
<evidence type="ECO:0000259" key="3">
    <source>
        <dbReference type="Pfam" id="PF12508"/>
    </source>
</evidence>
<dbReference type="EMBL" id="JAOAMU010000002">
    <property type="protein sequence ID" value="MCT2561800.1"/>
    <property type="molecule type" value="Genomic_DNA"/>
</dbReference>
<feature type="transmembrane region" description="Helical" evidence="2">
    <location>
        <begin position="39"/>
        <end position="56"/>
    </location>
</feature>
<keyword evidence="2" id="KW-0472">Membrane</keyword>
<dbReference type="InterPro" id="IPR022187">
    <property type="entry name" value="Conjug_transposon_TraM"/>
</dbReference>
<dbReference type="Pfam" id="PF12508">
    <property type="entry name" value="Transposon_TraM"/>
    <property type="match status" value="1"/>
</dbReference>
<evidence type="ECO:0000256" key="2">
    <source>
        <dbReference type="SAM" id="Phobius"/>
    </source>
</evidence>
<protein>
    <submittedName>
        <fullName evidence="4">Conjugative transposon protein TraM</fullName>
    </submittedName>
</protein>
<evidence type="ECO:0000256" key="1">
    <source>
        <dbReference type="SAM" id="MobiDB-lite"/>
    </source>
</evidence>
<dbReference type="NCBIfam" id="TIGR03779">
    <property type="entry name" value="Bac_Flav_CT_M"/>
    <property type="match status" value="1"/>
</dbReference>
<comment type="caution">
    <text evidence="4">The sequence shown here is derived from an EMBL/GenBank/DDBJ whole genome shotgun (WGS) entry which is preliminary data.</text>
</comment>
<proteinExistence type="predicted"/>
<name>A0ABT2IT20_9FLAO</name>
<evidence type="ECO:0000313" key="4">
    <source>
        <dbReference type="EMBL" id="MCT2561800.1"/>
    </source>
</evidence>
<feature type="region of interest" description="Disordered" evidence="1">
    <location>
        <begin position="1"/>
        <end position="30"/>
    </location>
</feature>
<organism evidence="4 5">
    <name type="scientific">Chryseobacterium herbae</name>
    <dbReference type="NCBI Taxonomy" id="2976476"/>
    <lineage>
        <taxon>Bacteria</taxon>
        <taxon>Pseudomonadati</taxon>
        <taxon>Bacteroidota</taxon>
        <taxon>Flavobacteriia</taxon>
        <taxon>Flavobacteriales</taxon>
        <taxon>Weeksellaceae</taxon>
        <taxon>Chryseobacterium group</taxon>
        <taxon>Chryseobacterium</taxon>
    </lineage>
</organism>
<sequence>MKENENNKTTVKLTEVGQKAVPDEETPSSDKMQKLKKPLIFVLMGFVFIGCMYLIFAPSSDPKEQKQAGLNEVVPQATEAGMQADKGKAYESDLLEQKELEKKRSLSALSDYWNTDSAGSEARTSTSGNPVIHKGSSSSNSQHEALSSYRGIQSTLGNFYEDRGQNSQLQNEVQSLKAQLAQKETAPSNPVENQLALMEKSYQMAAKYFPTTGKASGTVEKAEQNRGKGAGDTTKQPKQKVSFAGLYPTHKNIVSSLYREPSDSAFLAELAQVKNRNFYTAGTLNESSQSANSIRACIHETQSVTSENTVRIRLLDGVRLSKLVIPKGTVLTAIAKFQGIRLQLLIQSIEFEGNIIPVEIAAYDADGQMGLAVPYSPERSALTEMAANMGNTGGTSISLSSSAGQQITSDLSKSLVQGISGYFSKKIRMPMITLKAGHKVFLVAKK</sequence>